<reference evidence="2 3" key="1">
    <citation type="journal article" date="2022" name="Nat. Ecol. Evol.">
        <title>A masculinizing supergene underlies an exaggerated male reproductive morph in a spider.</title>
        <authorList>
            <person name="Hendrickx F."/>
            <person name="De Corte Z."/>
            <person name="Sonet G."/>
            <person name="Van Belleghem S.M."/>
            <person name="Kostlbacher S."/>
            <person name="Vangestel C."/>
        </authorList>
    </citation>
    <scope>NUCLEOTIDE SEQUENCE [LARGE SCALE GENOMIC DNA]</scope>
    <source>
        <strain evidence="2">W744_W776</strain>
    </source>
</reference>
<accession>A0AAV6TV07</accession>
<feature type="region of interest" description="Disordered" evidence="1">
    <location>
        <begin position="1"/>
        <end position="20"/>
    </location>
</feature>
<name>A0AAV6TV07_9ARAC</name>
<comment type="caution">
    <text evidence="2">The sequence shown here is derived from an EMBL/GenBank/DDBJ whole genome shotgun (WGS) entry which is preliminary data.</text>
</comment>
<dbReference type="AlphaFoldDB" id="A0AAV6TV07"/>
<dbReference type="Proteomes" id="UP000827092">
    <property type="component" value="Unassembled WGS sequence"/>
</dbReference>
<evidence type="ECO:0000313" key="2">
    <source>
        <dbReference type="EMBL" id="KAG8175852.1"/>
    </source>
</evidence>
<keyword evidence="3" id="KW-1185">Reference proteome</keyword>
<evidence type="ECO:0000256" key="1">
    <source>
        <dbReference type="SAM" id="MobiDB-lite"/>
    </source>
</evidence>
<dbReference type="EMBL" id="JAFNEN010000948">
    <property type="protein sequence ID" value="KAG8175852.1"/>
    <property type="molecule type" value="Genomic_DNA"/>
</dbReference>
<gene>
    <name evidence="2" type="ORF">JTE90_013402</name>
</gene>
<proteinExistence type="predicted"/>
<evidence type="ECO:0000313" key="3">
    <source>
        <dbReference type="Proteomes" id="UP000827092"/>
    </source>
</evidence>
<sequence length="174" mass="18829">MSNQSPKAYTPPRRGHTGPVRSLIAGLTTIKSTHNNFTKLPEGQGAGTLESLSPKAVGSRNLLPLSIRQADPSQGGSRLSFGGAGSTRWLVVHCSIKSARRTSTGNRPRLSSSGPMRRSHVCRLIPTRRHQVPPARWRSSRGHAGLKRRLDVWSSHLVIRPGSERSGPCSTSLC</sequence>
<organism evidence="2 3">
    <name type="scientific">Oedothorax gibbosus</name>
    <dbReference type="NCBI Taxonomy" id="931172"/>
    <lineage>
        <taxon>Eukaryota</taxon>
        <taxon>Metazoa</taxon>
        <taxon>Ecdysozoa</taxon>
        <taxon>Arthropoda</taxon>
        <taxon>Chelicerata</taxon>
        <taxon>Arachnida</taxon>
        <taxon>Araneae</taxon>
        <taxon>Araneomorphae</taxon>
        <taxon>Entelegynae</taxon>
        <taxon>Araneoidea</taxon>
        <taxon>Linyphiidae</taxon>
        <taxon>Erigoninae</taxon>
        <taxon>Oedothorax</taxon>
    </lineage>
</organism>
<protein>
    <submittedName>
        <fullName evidence="2">Uncharacterized protein</fullName>
    </submittedName>
</protein>